<dbReference type="EMBL" id="FOXR01000036">
    <property type="protein sequence ID" value="SFQ39090.1"/>
    <property type="molecule type" value="Genomic_DNA"/>
</dbReference>
<keyword evidence="2" id="KW-0326">Glycosidase</keyword>
<dbReference type="RefSeq" id="WP_092282726.1">
    <property type="nucleotide sequence ID" value="NZ_FOXR01000036.1"/>
</dbReference>
<feature type="domain" description="Inosine/uridine-preferring nucleoside hydrolase" evidence="3">
    <location>
        <begin position="5"/>
        <end position="286"/>
    </location>
</feature>
<dbReference type="Gene3D" id="3.90.245.10">
    <property type="entry name" value="Ribonucleoside hydrolase-like"/>
    <property type="match status" value="1"/>
</dbReference>
<reference evidence="4 5" key="1">
    <citation type="submission" date="2016-10" db="EMBL/GenBank/DDBJ databases">
        <authorList>
            <person name="de Groot N.N."/>
        </authorList>
    </citation>
    <scope>NUCLEOTIDE SEQUENCE [LARGE SCALE GENOMIC DNA]</scope>
    <source>
        <strain evidence="4 5">DSM 20678</strain>
    </source>
</reference>
<evidence type="ECO:0000256" key="2">
    <source>
        <dbReference type="ARBA" id="ARBA00023295"/>
    </source>
</evidence>
<dbReference type="GO" id="GO:0008477">
    <property type="term" value="F:purine nucleosidase activity"/>
    <property type="evidence" value="ECO:0007669"/>
    <property type="project" value="TreeGrafter"/>
</dbReference>
<keyword evidence="1" id="KW-0378">Hydrolase</keyword>
<dbReference type="AlphaFoldDB" id="A0A1I5Y4S0"/>
<dbReference type="OrthoDB" id="9797882at2"/>
<dbReference type="InterPro" id="IPR023186">
    <property type="entry name" value="IUNH"/>
</dbReference>
<accession>A0A1I5Y4S0</accession>
<dbReference type="Proteomes" id="UP000198577">
    <property type="component" value="Unassembled WGS sequence"/>
</dbReference>
<dbReference type="Pfam" id="PF01156">
    <property type="entry name" value="IU_nuc_hydro"/>
    <property type="match status" value="1"/>
</dbReference>
<evidence type="ECO:0000313" key="4">
    <source>
        <dbReference type="EMBL" id="SFQ39090.1"/>
    </source>
</evidence>
<sequence>MPVKILLDTDIGSDIDDAVCLAYLLANPECQLLGITTVSGEAEKRAMMASVLCNIAGKDVPIYPGAEEPLIGPQRQPVAHQAKVLGNWRHKTKFPKGEAIEFLRGTIRNNSGEVVLLSIGPLTNVALLFKVDQEIPKLLKGLVMMCGVFTNRLPGVGPLEWNAICDPYATAIVYATEVALHRSVGLDVTCQVTMKSDEVMRRFTSPLLEPVLDFASVWFEKTDQITFHDPLAAATIFDDKICAFQKGKVEVELTRDRLKGMTHWSFNIGDGKHEVAVDVDRDRFFDHYFSVFT</sequence>
<evidence type="ECO:0000256" key="1">
    <source>
        <dbReference type="ARBA" id="ARBA00022801"/>
    </source>
</evidence>
<dbReference type="SUPFAM" id="SSF53590">
    <property type="entry name" value="Nucleoside hydrolase"/>
    <property type="match status" value="1"/>
</dbReference>
<organism evidence="4 5">
    <name type="scientific">Caldicoprobacter faecalis</name>
    <dbReference type="NCBI Taxonomy" id="937334"/>
    <lineage>
        <taxon>Bacteria</taxon>
        <taxon>Bacillati</taxon>
        <taxon>Bacillota</taxon>
        <taxon>Clostridia</taxon>
        <taxon>Caldicoprobacterales</taxon>
        <taxon>Caldicoprobacteraceae</taxon>
        <taxon>Caldicoprobacter</taxon>
    </lineage>
</organism>
<dbReference type="PANTHER" id="PTHR12304:SF4">
    <property type="entry name" value="URIDINE NUCLEOSIDASE"/>
    <property type="match status" value="1"/>
</dbReference>
<dbReference type="STRING" id="937334.SAMN05444406_13616"/>
<proteinExistence type="predicted"/>
<dbReference type="GO" id="GO:0006152">
    <property type="term" value="P:purine nucleoside catabolic process"/>
    <property type="evidence" value="ECO:0007669"/>
    <property type="project" value="TreeGrafter"/>
</dbReference>
<keyword evidence="5" id="KW-1185">Reference proteome</keyword>
<evidence type="ECO:0000259" key="3">
    <source>
        <dbReference type="Pfam" id="PF01156"/>
    </source>
</evidence>
<protein>
    <submittedName>
        <fullName evidence="4">Purine nucleosidase</fullName>
    </submittedName>
</protein>
<gene>
    <name evidence="4" type="ORF">SAMN05444406_13616</name>
</gene>
<dbReference type="InterPro" id="IPR036452">
    <property type="entry name" value="Ribo_hydro-like"/>
</dbReference>
<dbReference type="InterPro" id="IPR001910">
    <property type="entry name" value="Inosine/uridine_hydrolase_dom"/>
</dbReference>
<name>A0A1I5Y4S0_9FIRM</name>
<evidence type="ECO:0000313" key="5">
    <source>
        <dbReference type="Proteomes" id="UP000198577"/>
    </source>
</evidence>
<dbReference type="GO" id="GO:0005829">
    <property type="term" value="C:cytosol"/>
    <property type="evidence" value="ECO:0007669"/>
    <property type="project" value="TreeGrafter"/>
</dbReference>
<dbReference type="PANTHER" id="PTHR12304">
    <property type="entry name" value="INOSINE-URIDINE PREFERRING NUCLEOSIDE HYDROLASE"/>
    <property type="match status" value="1"/>
</dbReference>